<dbReference type="PRINTS" id="PR00028">
    <property type="entry name" value="POUDOMAIN"/>
</dbReference>
<dbReference type="InterPro" id="IPR000327">
    <property type="entry name" value="POU_dom"/>
</dbReference>
<dbReference type="SMART" id="SM00352">
    <property type="entry name" value="POU"/>
    <property type="match status" value="1"/>
</dbReference>
<feature type="DNA-binding region" description="Homeobox" evidence="5">
    <location>
        <begin position="376"/>
        <end position="435"/>
    </location>
</feature>
<evidence type="ECO:0008006" key="12">
    <source>
        <dbReference type="Google" id="ProtNLM"/>
    </source>
</evidence>
<comment type="subcellular location">
    <subcellularLocation>
        <location evidence="1 5 6">Nucleus</location>
    </subcellularLocation>
</comment>
<organism evidence="10 11">
    <name type="scientific">Clytia hemisphaerica</name>
    <dbReference type="NCBI Taxonomy" id="252671"/>
    <lineage>
        <taxon>Eukaryota</taxon>
        <taxon>Metazoa</taxon>
        <taxon>Cnidaria</taxon>
        <taxon>Hydrozoa</taxon>
        <taxon>Hydroidolina</taxon>
        <taxon>Leptothecata</taxon>
        <taxon>Obeliida</taxon>
        <taxon>Clytiidae</taxon>
        <taxon>Clytia</taxon>
    </lineage>
</organism>
<dbReference type="CDD" id="cd00086">
    <property type="entry name" value="homeodomain"/>
    <property type="match status" value="1"/>
</dbReference>
<evidence type="ECO:0000256" key="6">
    <source>
        <dbReference type="RuleBase" id="RU000682"/>
    </source>
</evidence>
<evidence type="ECO:0000313" key="10">
    <source>
        <dbReference type="EnsemblMetazoa" id="CLYHEMP018425.2"/>
    </source>
</evidence>
<keyword evidence="3 5" id="KW-0371">Homeobox</keyword>
<feature type="region of interest" description="Disordered" evidence="7">
    <location>
        <begin position="356"/>
        <end position="379"/>
    </location>
</feature>
<accession>A0A7M5X6Q7</accession>
<dbReference type="SMART" id="SM00389">
    <property type="entry name" value="HOX"/>
    <property type="match status" value="1"/>
</dbReference>
<dbReference type="OrthoDB" id="6358449at2759"/>
<dbReference type="GeneID" id="136811782"/>
<dbReference type="InterPro" id="IPR050255">
    <property type="entry name" value="POU_domain_TF"/>
</dbReference>
<dbReference type="PANTHER" id="PTHR11636:SF89">
    <property type="entry name" value="POU DOMAIN PROTEIN 2, ISOFORM B-RELATED"/>
    <property type="match status" value="1"/>
</dbReference>
<dbReference type="Gene3D" id="1.10.260.40">
    <property type="entry name" value="lambda repressor-like DNA-binding domains"/>
    <property type="match status" value="1"/>
</dbReference>
<evidence type="ECO:0000256" key="3">
    <source>
        <dbReference type="ARBA" id="ARBA00023155"/>
    </source>
</evidence>
<dbReference type="Proteomes" id="UP000594262">
    <property type="component" value="Unplaced"/>
</dbReference>
<proteinExistence type="predicted"/>
<keyword evidence="2 5" id="KW-0238">DNA-binding</keyword>
<evidence type="ECO:0000259" key="9">
    <source>
        <dbReference type="PROSITE" id="PS51179"/>
    </source>
</evidence>
<dbReference type="Gene3D" id="1.10.10.60">
    <property type="entry name" value="Homeodomain-like"/>
    <property type="match status" value="1"/>
</dbReference>
<keyword evidence="11" id="KW-1185">Reference proteome</keyword>
<protein>
    <recommendedName>
        <fullName evidence="12">POU domain protein</fullName>
    </recommendedName>
</protein>
<dbReference type="RefSeq" id="XP_066924512.1">
    <property type="nucleotide sequence ID" value="XM_067068411.1"/>
</dbReference>
<dbReference type="AlphaFoldDB" id="A0A7M5X6Q7"/>
<dbReference type="PROSITE" id="PS51179">
    <property type="entry name" value="POU_3"/>
    <property type="match status" value="1"/>
</dbReference>
<dbReference type="InterPro" id="IPR009057">
    <property type="entry name" value="Homeodomain-like_sf"/>
</dbReference>
<dbReference type="SUPFAM" id="SSF46689">
    <property type="entry name" value="Homeodomain-like"/>
    <property type="match status" value="1"/>
</dbReference>
<evidence type="ECO:0000256" key="2">
    <source>
        <dbReference type="ARBA" id="ARBA00023125"/>
    </source>
</evidence>
<dbReference type="PANTHER" id="PTHR11636">
    <property type="entry name" value="POU DOMAIN"/>
    <property type="match status" value="1"/>
</dbReference>
<dbReference type="GO" id="GO:0005634">
    <property type="term" value="C:nucleus"/>
    <property type="evidence" value="ECO:0007669"/>
    <property type="project" value="UniProtKB-SubCell"/>
</dbReference>
<evidence type="ECO:0000256" key="7">
    <source>
        <dbReference type="SAM" id="MobiDB-lite"/>
    </source>
</evidence>
<dbReference type="EnsemblMetazoa" id="CLYHEMT018425.1">
    <property type="protein sequence ID" value="CLYHEMP018425.1"/>
    <property type="gene ID" value="CLYHEMG018425"/>
</dbReference>
<feature type="domain" description="Homeobox" evidence="8">
    <location>
        <begin position="374"/>
        <end position="434"/>
    </location>
</feature>
<keyword evidence="4 5" id="KW-0539">Nucleus</keyword>
<dbReference type="SUPFAM" id="SSF47413">
    <property type="entry name" value="lambda repressor-like DNA-binding domains"/>
    <property type="match status" value="1"/>
</dbReference>
<sequence length="463" mass="52649">MELSNMNELDIDLDVKSNLISLKEDQAVIGEQSYPAMQTILLTNDDIKQPTIMGSQHQIPPNVVIHNTIPPPAQFMTNNTLVTIQGDRFQLRQPIATFIQQQPVHMPLIANQVIGQPIDLTQTIYNPLNSGLVPTTSIVCQNPEDSLLLPDPKETAKNLKNYTKKLEKLKDRDIENDKFQKEILTTENLKSLVPELVDVTPPYFKKAWSDDENSSTSTRSSKSVEMVNMKEGLPKAEPIVKKDDNIIDDYDDTDIDLKLSTKEDRILTEETHESTVEKEEPISEEEIIEFTKRFKQRRVSLGFTQADVGLSLGNMLGNLFSQTHVCRFEAMQLSHNSMCNLYPLFSKWLDEVESKLKGDESSTSGKQKKTNIRAKKRRKRTSLDFGLKGNLEALFMTNQKPNGSQLSQIANHLKTEKEVVRVWFCNRRQREKKNVEVAGMFPGSMSLQPKPMFINIDPMEPTS</sequence>
<evidence type="ECO:0000256" key="5">
    <source>
        <dbReference type="PROSITE-ProRule" id="PRU00108"/>
    </source>
</evidence>
<dbReference type="InterPro" id="IPR013847">
    <property type="entry name" value="POU"/>
</dbReference>
<feature type="domain" description="POU-specific" evidence="9">
    <location>
        <begin position="279"/>
        <end position="353"/>
    </location>
</feature>
<dbReference type="Pfam" id="PF00157">
    <property type="entry name" value="Pou"/>
    <property type="match status" value="1"/>
</dbReference>
<dbReference type="EnsemblMetazoa" id="CLYHEMT018425.2">
    <property type="protein sequence ID" value="CLYHEMP018425.2"/>
    <property type="gene ID" value="CLYHEMG018425"/>
</dbReference>
<dbReference type="PROSITE" id="PS50071">
    <property type="entry name" value="HOMEOBOX_2"/>
    <property type="match status" value="1"/>
</dbReference>
<dbReference type="GO" id="GO:0000978">
    <property type="term" value="F:RNA polymerase II cis-regulatory region sequence-specific DNA binding"/>
    <property type="evidence" value="ECO:0007669"/>
    <property type="project" value="TreeGrafter"/>
</dbReference>
<name>A0A7M5X6Q7_9CNID</name>
<reference evidence="10" key="1">
    <citation type="submission" date="2021-01" db="UniProtKB">
        <authorList>
            <consortium name="EnsemblMetazoa"/>
        </authorList>
    </citation>
    <scope>IDENTIFICATION</scope>
</reference>
<evidence type="ECO:0000256" key="1">
    <source>
        <dbReference type="ARBA" id="ARBA00004123"/>
    </source>
</evidence>
<evidence type="ECO:0000256" key="4">
    <source>
        <dbReference type="ARBA" id="ARBA00023242"/>
    </source>
</evidence>
<evidence type="ECO:0000313" key="11">
    <source>
        <dbReference type="Proteomes" id="UP000594262"/>
    </source>
</evidence>
<dbReference type="InterPro" id="IPR010982">
    <property type="entry name" value="Lambda_DNA-bd_dom_sf"/>
</dbReference>
<feature type="compositionally biased region" description="Basic residues" evidence="7">
    <location>
        <begin position="366"/>
        <end position="379"/>
    </location>
</feature>
<dbReference type="InterPro" id="IPR001356">
    <property type="entry name" value="HD"/>
</dbReference>
<evidence type="ECO:0000259" key="8">
    <source>
        <dbReference type="PROSITE" id="PS50071"/>
    </source>
</evidence>
<dbReference type="GO" id="GO:0000981">
    <property type="term" value="F:DNA-binding transcription factor activity, RNA polymerase II-specific"/>
    <property type="evidence" value="ECO:0007669"/>
    <property type="project" value="TreeGrafter"/>
</dbReference>
<dbReference type="Pfam" id="PF00046">
    <property type="entry name" value="Homeodomain"/>
    <property type="match status" value="1"/>
</dbReference>